<feature type="compositionally biased region" description="Basic and acidic residues" evidence="1">
    <location>
        <begin position="33"/>
        <end position="51"/>
    </location>
</feature>
<feature type="region of interest" description="Disordered" evidence="1">
    <location>
        <begin position="19"/>
        <end position="51"/>
    </location>
</feature>
<accession>B3P3A7</accession>
<dbReference type="HOGENOM" id="CLU_202757_0_0_1"/>
<keyword evidence="3" id="KW-1185">Reference proteome</keyword>
<evidence type="ECO:0000313" key="2">
    <source>
        <dbReference type="EMBL" id="EDV48559.1"/>
    </source>
</evidence>
<evidence type="ECO:0000313" key="3">
    <source>
        <dbReference type="Proteomes" id="UP000008711"/>
    </source>
</evidence>
<evidence type="ECO:0000256" key="1">
    <source>
        <dbReference type="SAM" id="MobiDB-lite"/>
    </source>
</evidence>
<dbReference type="Proteomes" id="UP000008711">
    <property type="component" value="Unassembled WGS sequence"/>
</dbReference>
<dbReference type="PhylomeDB" id="B3P3A7"/>
<organism evidence="2 3">
    <name type="scientific">Drosophila erecta</name>
    <name type="common">Fruit fly</name>
    <dbReference type="NCBI Taxonomy" id="7220"/>
    <lineage>
        <taxon>Eukaryota</taxon>
        <taxon>Metazoa</taxon>
        <taxon>Ecdysozoa</taxon>
        <taxon>Arthropoda</taxon>
        <taxon>Hexapoda</taxon>
        <taxon>Insecta</taxon>
        <taxon>Pterygota</taxon>
        <taxon>Neoptera</taxon>
        <taxon>Endopterygota</taxon>
        <taxon>Diptera</taxon>
        <taxon>Brachycera</taxon>
        <taxon>Muscomorpha</taxon>
        <taxon>Ephydroidea</taxon>
        <taxon>Drosophilidae</taxon>
        <taxon>Drosophila</taxon>
        <taxon>Sophophora</taxon>
    </lineage>
</organism>
<dbReference type="EMBL" id="CH954181">
    <property type="protein sequence ID" value="EDV48559.1"/>
    <property type="molecule type" value="Genomic_DNA"/>
</dbReference>
<reference evidence="2 3" key="1">
    <citation type="journal article" date="2007" name="Nature">
        <title>Evolution of genes and genomes on the Drosophila phylogeny.</title>
        <authorList>
            <consortium name="Drosophila 12 Genomes Consortium"/>
            <person name="Clark A.G."/>
            <person name="Eisen M.B."/>
            <person name="Smith D.R."/>
            <person name="Bergman C.M."/>
            <person name="Oliver B."/>
            <person name="Markow T.A."/>
            <person name="Kaufman T.C."/>
            <person name="Kellis M."/>
            <person name="Gelbart W."/>
            <person name="Iyer V.N."/>
            <person name="Pollard D.A."/>
            <person name="Sackton T.B."/>
            <person name="Larracuente A.M."/>
            <person name="Singh N.D."/>
            <person name="Abad J.P."/>
            <person name="Abt D.N."/>
            <person name="Adryan B."/>
            <person name="Aguade M."/>
            <person name="Akashi H."/>
            <person name="Anderson W.W."/>
            <person name="Aquadro C.F."/>
            <person name="Ardell D.H."/>
            <person name="Arguello R."/>
            <person name="Artieri C.G."/>
            <person name="Barbash D.A."/>
            <person name="Barker D."/>
            <person name="Barsanti P."/>
            <person name="Batterham P."/>
            <person name="Batzoglou S."/>
            <person name="Begun D."/>
            <person name="Bhutkar A."/>
            <person name="Blanco E."/>
            <person name="Bosak S.A."/>
            <person name="Bradley R.K."/>
            <person name="Brand A.D."/>
            <person name="Brent M.R."/>
            <person name="Brooks A.N."/>
            <person name="Brown R.H."/>
            <person name="Butlin R.K."/>
            <person name="Caggese C."/>
            <person name="Calvi B.R."/>
            <person name="Bernardo de Carvalho A."/>
            <person name="Caspi A."/>
            <person name="Castrezana S."/>
            <person name="Celniker S.E."/>
            <person name="Chang J.L."/>
            <person name="Chapple C."/>
            <person name="Chatterji S."/>
            <person name="Chinwalla A."/>
            <person name="Civetta A."/>
            <person name="Clifton S.W."/>
            <person name="Comeron J.M."/>
            <person name="Costello J.C."/>
            <person name="Coyne J.A."/>
            <person name="Daub J."/>
            <person name="David R.G."/>
            <person name="Delcher A.L."/>
            <person name="Delehaunty K."/>
            <person name="Do C.B."/>
            <person name="Ebling H."/>
            <person name="Edwards K."/>
            <person name="Eickbush T."/>
            <person name="Evans J.D."/>
            <person name="Filipski A."/>
            <person name="Findeiss S."/>
            <person name="Freyhult E."/>
            <person name="Fulton L."/>
            <person name="Fulton R."/>
            <person name="Garcia A.C."/>
            <person name="Gardiner A."/>
            <person name="Garfield D.A."/>
            <person name="Garvin B.E."/>
            <person name="Gibson G."/>
            <person name="Gilbert D."/>
            <person name="Gnerre S."/>
            <person name="Godfrey J."/>
            <person name="Good R."/>
            <person name="Gotea V."/>
            <person name="Gravely B."/>
            <person name="Greenberg A.J."/>
            <person name="Griffiths-Jones S."/>
            <person name="Gross S."/>
            <person name="Guigo R."/>
            <person name="Gustafson E.A."/>
            <person name="Haerty W."/>
            <person name="Hahn M.W."/>
            <person name="Halligan D.L."/>
            <person name="Halpern A.L."/>
            <person name="Halter G.M."/>
            <person name="Han M.V."/>
            <person name="Heger A."/>
            <person name="Hillier L."/>
            <person name="Hinrichs A.S."/>
            <person name="Holmes I."/>
            <person name="Hoskins R.A."/>
            <person name="Hubisz M.J."/>
            <person name="Hultmark D."/>
            <person name="Huntley M.A."/>
            <person name="Jaffe D.B."/>
            <person name="Jagadeeshan S."/>
            <person name="Jeck W.R."/>
            <person name="Johnson J."/>
            <person name="Jones C.D."/>
            <person name="Jordan W.C."/>
            <person name="Karpen G.H."/>
            <person name="Kataoka E."/>
            <person name="Keightley P.D."/>
            <person name="Kheradpour P."/>
            <person name="Kirkness E.F."/>
            <person name="Koerich L.B."/>
            <person name="Kristiansen K."/>
            <person name="Kudrna D."/>
            <person name="Kulathinal R.J."/>
            <person name="Kumar S."/>
            <person name="Kwok R."/>
            <person name="Lander E."/>
            <person name="Langley C.H."/>
            <person name="Lapoint R."/>
            <person name="Lazzaro B.P."/>
            <person name="Lee S.J."/>
            <person name="Levesque L."/>
            <person name="Li R."/>
            <person name="Lin C.F."/>
            <person name="Lin M.F."/>
            <person name="Lindblad-Toh K."/>
            <person name="Llopart A."/>
            <person name="Long M."/>
            <person name="Low L."/>
            <person name="Lozovsky E."/>
            <person name="Lu J."/>
            <person name="Luo M."/>
            <person name="Machado C.A."/>
            <person name="Makalowski W."/>
            <person name="Marzo M."/>
            <person name="Matsuda M."/>
            <person name="Matzkin L."/>
            <person name="McAllister B."/>
            <person name="McBride C.S."/>
            <person name="McKernan B."/>
            <person name="McKernan K."/>
            <person name="Mendez-Lago M."/>
            <person name="Minx P."/>
            <person name="Mollenhauer M.U."/>
            <person name="Montooth K."/>
            <person name="Mount S.M."/>
            <person name="Mu X."/>
            <person name="Myers E."/>
            <person name="Negre B."/>
            <person name="Newfeld S."/>
            <person name="Nielsen R."/>
            <person name="Noor M.A."/>
            <person name="O'Grady P."/>
            <person name="Pachter L."/>
            <person name="Papaceit M."/>
            <person name="Parisi M.J."/>
            <person name="Parisi M."/>
            <person name="Parts L."/>
            <person name="Pedersen J.S."/>
            <person name="Pesole G."/>
            <person name="Phillippy A.M."/>
            <person name="Ponting C.P."/>
            <person name="Pop M."/>
            <person name="Porcelli D."/>
            <person name="Powell J.R."/>
            <person name="Prohaska S."/>
            <person name="Pruitt K."/>
            <person name="Puig M."/>
            <person name="Quesneville H."/>
            <person name="Ram K.R."/>
            <person name="Rand D."/>
            <person name="Rasmussen M.D."/>
            <person name="Reed L.K."/>
            <person name="Reenan R."/>
            <person name="Reily A."/>
            <person name="Remington K.A."/>
            <person name="Rieger T.T."/>
            <person name="Ritchie M.G."/>
            <person name="Robin C."/>
            <person name="Rogers Y.H."/>
            <person name="Rohde C."/>
            <person name="Rozas J."/>
            <person name="Rubenfield M.J."/>
            <person name="Ruiz A."/>
            <person name="Russo S."/>
            <person name="Salzberg S.L."/>
            <person name="Sanchez-Gracia A."/>
            <person name="Saranga D.J."/>
            <person name="Sato H."/>
            <person name="Schaeffer S.W."/>
            <person name="Schatz M.C."/>
            <person name="Schlenke T."/>
            <person name="Schwartz R."/>
            <person name="Segarra C."/>
            <person name="Singh R.S."/>
            <person name="Sirot L."/>
            <person name="Sirota M."/>
            <person name="Sisneros N.B."/>
            <person name="Smith C.D."/>
            <person name="Smith T.F."/>
            <person name="Spieth J."/>
            <person name="Stage D.E."/>
            <person name="Stark A."/>
            <person name="Stephan W."/>
            <person name="Strausberg R.L."/>
            <person name="Strempel S."/>
            <person name="Sturgill D."/>
            <person name="Sutton G."/>
            <person name="Sutton G.G."/>
            <person name="Tao W."/>
            <person name="Teichmann S."/>
            <person name="Tobari Y.N."/>
            <person name="Tomimura Y."/>
            <person name="Tsolas J.M."/>
            <person name="Valente V.L."/>
            <person name="Venter E."/>
            <person name="Venter J.C."/>
            <person name="Vicario S."/>
            <person name="Vieira F.G."/>
            <person name="Vilella A.J."/>
            <person name="Villasante A."/>
            <person name="Walenz B."/>
            <person name="Wang J."/>
            <person name="Wasserman M."/>
            <person name="Watts T."/>
            <person name="Wilson D."/>
            <person name="Wilson R.K."/>
            <person name="Wing R.A."/>
            <person name="Wolfner M.F."/>
            <person name="Wong A."/>
            <person name="Wong G.K."/>
            <person name="Wu C.I."/>
            <person name="Wu G."/>
            <person name="Yamamoto D."/>
            <person name="Yang H.P."/>
            <person name="Yang S.P."/>
            <person name="Yorke J.A."/>
            <person name="Yoshida K."/>
            <person name="Zdobnov E."/>
            <person name="Zhang P."/>
            <person name="Zhang Y."/>
            <person name="Zimin A.V."/>
            <person name="Baldwin J."/>
            <person name="Abdouelleil A."/>
            <person name="Abdulkadir J."/>
            <person name="Abebe A."/>
            <person name="Abera B."/>
            <person name="Abreu J."/>
            <person name="Acer S.C."/>
            <person name="Aftuck L."/>
            <person name="Alexander A."/>
            <person name="An P."/>
            <person name="Anderson E."/>
            <person name="Anderson S."/>
            <person name="Arachi H."/>
            <person name="Azer M."/>
            <person name="Bachantsang P."/>
            <person name="Barry A."/>
            <person name="Bayul T."/>
            <person name="Berlin A."/>
            <person name="Bessette D."/>
            <person name="Bloom T."/>
            <person name="Blye J."/>
            <person name="Boguslavskiy L."/>
            <person name="Bonnet C."/>
            <person name="Boukhgalter B."/>
            <person name="Bourzgui I."/>
            <person name="Brown A."/>
            <person name="Cahill P."/>
            <person name="Channer S."/>
            <person name="Cheshatsang Y."/>
            <person name="Chuda L."/>
            <person name="Citroen M."/>
            <person name="Collymore A."/>
            <person name="Cooke P."/>
            <person name="Costello M."/>
            <person name="D'Aco K."/>
            <person name="Daza R."/>
            <person name="De Haan G."/>
            <person name="DeGray S."/>
            <person name="DeMaso C."/>
            <person name="Dhargay N."/>
            <person name="Dooley K."/>
            <person name="Dooley E."/>
            <person name="Doricent M."/>
            <person name="Dorje P."/>
            <person name="Dorjee K."/>
            <person name="Dupes A."/>
            <person name="Elong R."/>
            <person name="Falk J."/>
            <person name="Farina A."/>
            <person name="Faro S."/>
            <person name="Ferguson D."/>
            <person name="Fisher S."/>
            <person name="Foley C.D."/>
            <person name="Franke A."/>
            <person name="Friedrich D."/>
            <person name="Gadbois L."/>
            <person name="Gearin G."/>
            <person name="Gearin C.R."/>
            <person name="Giannoukos G."/>
            <person name="Goode T."/>
            <person name="Graham J."/>
            <person name="Grandbois E."/>
            <person name="Grewal S."/>
            <person name="Gyaltsen K."/>
            <person name="Hafez N."/>
            <person name="Hagos B."/>
            <person name="Hall J."/>
            <person name="Henson C."/>
            <person name="Hollinger A."/>
            <person name="Honan T."/>
            <person name="Huard M.D."/>
            <person name="Hughes L."/>
            <person name="Hurhula B."/>
            <person name="Husby M.E."/>
            <person name="Kamat A."/>
            <person name="Kanga B."/>
            <person name="Kashin S."/>
            <person name="Khazanovich D."/>
            <person name="Kisner P."/>
            <person name="Lance K."/>
            <person name="Lara M."/>
            <person name="Lee W."/>
            <person name="Lennon N."/>
            <person name="Letendre F."/>
            <person name="LeVine R."/>
            <person name="Lipovsky A."/>
            <person name="Liu X."/>
            <person name="Liu J."/>
            <person name="Liu S."/>
            <person name="Lokyitsang T."/>
            <person name="Lokyitsang Y."/>
            <person name="Lubonja R."/>
            <person name="Lui A."/>
            <person name="MacDonald P."/>
            <person name="Magnisalis V."/>
            <person name="Maru K."/>
            <person name="Matthews C."/>
            <person name="McCusker W."/>
            <person name="McDonough S."/>
            <person name="Mehta T."/>
            <person name="Meldrim J."/>
            <person name="Meneus L."/>
            <person name="Mihai O."/>
            <person name="Mihalev A."/>
            <person name="Mihova T."/>
            <person name="Mittelman R."/>
            <person name="Mlenga V."/>
            <person name="Montmayeur A."/>
            <person name="Mulrain L."/>
            <person name="Navidi A."/>
            <person name="Naylor J."/>
            <person name="Negash T."/>
            <person name="Nguyen T."/>
            <person name="Nguyen N."/>
            <person name="Nicol R."/>
            <person name="Norbu C."/>
            <person name="Norbu N."/>
            <person name="Novod N."/>
            <person name="O'Neill B."/>
            <person name="Osman S."/>
            <person name="Markiewicz E."/>
            <person name="Oyono O.L."/>
            <person name="Patti C."/>
            <person name="Phunkhang P."/>
            <person name="Pierre F."/>
            <person name="Priest M."/>
            <person name="Raghuraman S."/>
            <person name="Rege F."/>
            <person name="Reyes R."/>
            <person name="Rise C."/>
            <person name="Rogov P."/>
            <person name="Ross K."/>
            <person name="Ryan E."/>
            <person name="Settipalli S."/>
            <person name="Shea T."/>
            <person name="Sherpa N."/>
            <person name="Shi L."/>
            <person name="Shih D."/>
            <person name="Sparrow T."/>
            <person name="Spaulding J."/>
            <person name="Stalker J."/>
            <person name="Stange-Thomann N."/>
            <person name="Stavropoulos S."/>
            <person name="Stone C."/>
            <person name="Strader C."/>
            <person name="Tesfaye S."/>
            <person name="Thomson T."/>
            <person name="Thoulutsang Y."/>
            <person name="Thoulutsang D."/>
            <person name="Topham K."/>
            <person name="Topping I."/>
            <person name="Tsamla T."/>
            <person name="Vassiliev H."/>
            <person name="Vo A."/>
            <person name="Wangchuk T."/>
            <person name="Wangdi T."/>
            <person name="Weiand M."/>
            <person name="Wilkinson J."/>
            <person name="Wilson A."/>
            <person name="Yadav S."/>
            <person name="Young G."/>
            <person name="Yu Q."/>
            <person name="Zembek L."/>
            <person name="Zhong D."/>
            <person name="Zimmer A."/>
            <person name="Zwirko Z."/>
            <person name="Jaffe D.B."/>
            <person name="Alvarez P."/>
            <person name="Brockman W."/>
            <person name="Butler J."/>
            <person name="Chin C."/>
            <person name="Gnerre S."/>
            <person name="Grabherr M."/>
            <person name="Kleber M."/>
            <person name="Mauceli E."/>
            <person name="MacCallum I."/>
        </authorList>
    </citation>
    <scope>NUCLEOTIDE SEQUENCE [LARGE SCALE GENOMIC DNA]</scope>
    <source>
        <strain evidence="2 3">TSC#14021-0224.01</strain>
    </source>
</reference>
<gene>
    <name evidence="2" type="primary">Dere\GG16318</name>
    <name evidence="2" type="ORF">Dere_GG16318</name>
</gene>
<protein>
    <submittedName>
        <fullName evidence="2">GG16318</fullName>
    </submittedName>
</protein>
<sequence length="51" mass="5946">MLTPAERWRYARQSSWRYAQQSSGSGAVGVDRNVLRTFRDDEQDRANAEEK</sequence>
<name>B3P3A7_DROER</name>
<dbReference type="OMA" id="SWRYAQQ"/>
<reference evidence="2 3" key="2">
    <citation type="journal article" date="2008" name="Bioinformatics">
        <title>Assembly reconciliation.</title>
        <authorList>
            <person name="Zimin A.V."/>
            <person name="Smith D.R."/>
            <person name="Sutton G."/>
            <person name="Yorke J.A."/>
        </authorList>
    </citation>
    <scope>NUCLEOTIDE SEQUENCE [LARGE SCALE GENOMIC DNA]</scope>
    <source>
        <strain evidence="2 3">TSC#14021-0224.01</strain>
    </source>
</reference>
<dbReference type="AlphaFoldDB" id="B3P3A7"/>
<proteinExistence type="predicted"/>